<evidence type="ECO:0000313" key="2">
    <source>
        <dbReference type="Proteomes" id="UP001190700"/>
    </source>
</evidence>
<organism evidence="1 2">
    <name type="scientific">Cymbomonas tetramitiformis</name>
    <dbReference type="NCBI Taxonomy" id="36881"/>
    <lineage>
        <taxon>Eukaryota</taxon>
        <taxon>Viridiplantae</taxon>
        <taxon>Chlorophyta</taxon>
        <taxon>Pyramimonadophyceae</taxon>
        <taxon>Pyramimonadales</taxon>
        <taxon>Pyramimonadaceae</taxon>
        <taxon>Cymbomonas</taxon>
    </lineage>
</organism>
<evidence type="ECO:0000313" key="1">
    <source>
        <dbReference type="EMBL" id="KAK3267940.1"/>
    </source>
</evidence>
<keyword evidence="2" id="KW-1185">Reference proteome</keyword>
<dbReference type="Proteomes" id="UP001190700">
    <property type="component" value="Unassembled WGS sequence"/>
</dbReference>
<sequence length="94" mass="10557">MCNVAKSNAEVNIDAGEATKHRTKSIFGSRWNLDFSHIMMTCFIGSTIAQASYTFSKISAHAELAAEIFFLTFQSSNEADSLWWSLFVILKRNT</sequence>
<protein>
    <submittedName>
        <fullName evidence="1">Uncharacterized protein</fullName>
    </submittedName>
</protein>
<accession>A0AAE0FY01</accession>
<dbReference type="AlphaFoldDB" id="A0AAE0FY01"/>
<name>A0AAE0FY01_9CHLO</name>
<reference evidence="1 2" key="1">
    <citation type="journal article" date="2015" name="Genome Biol. Evol.">
        <title>Comparative Genomics of a Bacterivorous Green Alga Reveals Evolutionary Causalities and Consequences of Phago-Mixotrophic Mode of Nutrition.</title>
        <authorList>
            <person name="Burns J.A."/>
            <person name="Paasch A."/>
            <person name="Narechania A."/>
            <person name="Kim E."/>
        </authorList>
    </citation>
    <scope>NUCLEOTIDE SEQUENCE [LARGE SCALE GENOMIC DNA]</scope>
    <source>
        <strain evidence="1 2">PLY_AMNH</strain>
    </source>
</reference>
<proteinExistence type="predicted"/>
<gene>
    <name evidence="1" type="ORF">CYMTET_23531</name>
</gene>
<dbReference type="EMBL" id="LGRX02012105">
    <property type="protein sequence ID" value="KAK3267940.1"/>
    <property type="molecule type" value="Genomic_DNA"/>
</dbReference>
<comment type="caution">
    <text evidence="1">The sequence shown here is derived from an EMBL/GenBank/DDBJ whole genome shotgun (WGS) entry which is preliminary data.</text>
</comment>